<organism evidence="1 2">
    <name type="scientific">Sphingomonas faeni</name>
    <dbReference type="NCBI Taxonomy" id="185950"/>
    <lineage>
        <taxon>Bacteria</taxon>
        <taxon>Pseudomonadati</taxon>
        <taxon>Pseudomonadota</taxon>
        <taxon>Alphaproteobacteria</taxon>
        <taxon>Sphingomonadales</taxon>
        <taxon>Sphingomonadaceae</taxon>
        <taxon>Sphingomonas</taxon>
    </lineage>
</organism>
<protein>
    <recommendedName>
        <fullName evidence="3">YozE SAM-like protein</fullName>
    </recommendedName>
</protein>
<dbReference type="AlphaFoldDB" id="A0A2T5UBK8"/>
<dbReference type="Proteomes" id="UP000244013">
    <property type="component" value="Unassembled WGS sequence"/>
</dbReference>
<evidence type="ECO:0008006" key="3">
    <source>
        <dbReference type="Google" id="ProtNLM"/>
    </source>
</evidence>
<proteinExistence type="predicted"/>
<dbReference type="OrthoDB" id="7477743at2"/>
<gene>
    <name evidence="1" type="ORF">C8J25_101386</name>
</gene>
<reference evidence="1 2" key="1">
    <citation type="submission" date="2018-04" db="EMBL/GenBank/DDBJ databases">
        <title>Genomic Encyclopedia of Type Strains, Phase III (KMG-III): the genomes of soil and plant-associated and newly described type strains.</title>
        <authorList>
            <person name="Whitman W."/>
        </authorList>
    </citation>
    <scope>NUCLEOTIDE SEQUENCE [LARGE SCALE GENOMIC DNA]</scope>
    <source>
        <strain evidence="1 2">MA-olki</strain>
    </source>
</reference>
<sequence length="80" mass="8673">MTNDHEQEDAPGVAFGAWLLTQRDAGGFVGQLANAAAIDRAFPRGGDVDAARKWLQANRASGDDWEALEDAETKWTAWAN</sequence>
<evidence type="ECO:0000313" key="2">
    <source>
        <dbReference type="Proteomes" id="UP000244013"/>
    </source>
</evidence>
<dbReference type="EMBL" id="QAYE01000001">
    <property type="protein sequence ID" value="PTW48886.1"/>
    <property type="molecule type" value="Genomic_DNA"/>
</dbReference>
<evidence type="ECO:0000313" key="1">
    <source>
        <dbReference type="EMBL" id="PTW48886.1"/>
    </source>
</evidence>
<dbReference type="InterPro" id="IPR036806">
    <property type="entry name" value="YozE_SAM-like_sf"/>
</dbReference>
<name>A0A2T5UBK8_9SPHN</name>
<dbReference type="GeneID" id="91004480"/>
<dbReference type="RefSeq" id="WP_107952022.1">
    <property type="nucleotide sequence ID" value="NZ_QAYE01000001.1"/>
</dbReference>
<comment type="caution">
    <text evidence="1">The sequence shown here is derived from an EMBL/GenBank/DDBJ whole genome shotgun (WGS) entry which is preliminary data.</text>
</comment>
<accession>A0A2T5UBK8</accession>
<dbReference type="SUPFAM" id="SSF140652">
    <property type="entry name" value="YozE-like"/>
    <property type="match status" value="1"/>
</dbReference>